<evidence type="ECO:0000256" key="1">
    <source>
        <dbReference type="SAM" id="Phobius"/>
    </source>
</evidence>
<sequence>MAGAVGGNGAAGSTGTTSIDVDLSTVLYSGMSVSIWSVVVFVSSSIAACWMGVDSSISTQARDVSMWNSSLKMIRRRASRLQTYVPPSLAKDGSRSGMRFIQSMRRHPGLLSVQYHIQV</sequence>
<evidence type="ECO:0000313" key="2">
    <source>
        <dbReference type="Proteomes" id="UP000887565"/>
    </source>
</evidence>
<proteinExistence type="predicted"/>
<dbReference type="Proteomes" id="UP000887565">
    <property type="component" value="Unplaced"/>
</dbReference>
<organism evidence="2 3">
    <name type="scientific">Romanomermis culicivorax</name>
    <name type="common">Nematode worm</name>
    <dbReference type="NCBI Taxonomy" id="13658"/>
    <lineage>
        <taxon>Eukaryota</taxon>
        <taxon>Metazoa</taxon>
        <taxon>Ecdysozoa</taxon>
        <taxon>Nematoda</taxon>
        <taxon>Enoplea</taxon>
        <taxon>Dorylaimia</taxon>
        <taxon>Mermithida</taxon>
        <taxon>Mermithoidea</taxon>
        <taxon>Mermithidae</taxon>
        <taxon>Romanomermis</taxon>
    </lineage>
</organism>
<evidence type="ECO:0000313" key="3">
    <source>
        <dbReference type="WBParaSite" id="nRc.2.0.1.t24796-RA"/>
    </source>
</evidence>
<name>A0A915JE84_ROMCU</name>
<reference evidence="3" key="1">
    <citation type="submission" date="2022-11" db="UniProtKB">
        <authorList>
            <consortium name="WormBaseParasite"/>
        </authorList>
    </citation>
    <scope>IDENTIFICATION</scope>
</reference>
<feature type="transmembrane region" description="Helical" evidence="1">
    <location>
        <begin position="33"/>
        <end position="53"/>
    </location>
</feature>
<dbReference type="WBParaSite" id="nRc.2.0.1.t24796-RA">
    <property type="protein sequence ID" value="nRc.2.0.1.t24796-RA"/>
    <property type="gene ID" value="nRc.2.0.1.g24796"/>
</dbReference>
<accession>A0A915JE84</accession>
<dbReference type="AlphaFoldDB" id="A0A915JE84"/>
<keyword evidence="1" id="KW-0472">Membrane</keyword>
<protein>
    <submittedName>
        <fullName evidence="3">Uncharacterized protein</fullName>
    </submittedName>
</protein>
<keyword evidence="1" id="KW-1133">Transmembrane helix</keyword>
<keyword evidence="2" id="KW-1185">Reference proteome</keyword>
<keyword evidence="1" id="KW-0812">Transmembrane</keyword>